<dbReference type="InterPro" id="IPR000150">
    <property type="entry name" value="Cof"/>
</dbReference>
<dbReference type="EMBL" id="JAPRFR010000001">
    <property type="protein sequence ID" value="MCZ0725696.1"/>
    <property type="molecule type" value="Genomic_DNA"/>
</dbReference>
<dbReference type="SFLD" id="SFLDS00003">
    <property type="entry name" value="Haloacid_Dehalogenase"/>
    <property type="match status" value="1"/>
</dbReference>
<dbReference type="PANTHER" id="PTHR10000">
    <property type="entry name" value="PHOSPHOSERINE PHOSPHATASE"/>
    <property type="match status" value="1"/>
</dbReference>
<dbReference type="GO" id="GO:0000287">
    <property type="term" value="F:magnesium ion binding"/>
    <property type="evidence" value="ECO:0007669"/>
    <property type="project" value="TreeGrafter"/>
</dbReference>
<dbReference type="GO" id="GO:0016791">
    <property type="term" value="F:phosphatase activity"/>
    <property type="evidence" value="ECO:0007669"/>
    <property type="project" value="UniProtKB-ARBA"/>
</dbReference>
<dbReference type="NCBIfam" id="TIGR00099">
    <property type="entry name" value="Cof-subfamily"/>
    <property type="match status" value="1"/>
</dbReference>
<sequence>MTIKMIATDMDGTFLKETNDYNRDRFADLYAQMQAQNIYFVPISGNQFYQIQSFFPNQKEELTIVGENGAFIAEQGKVLQTGPLSQETVRVTLDYLKDHHFYDQLLIGGVQSAYIWQEATAESKTMFAKYFHRIKEVANFDHLPEDDLLKFSFNTDEEKTQNILADLNSLLGNQVAAVTSGHGNIDIMRHDVNKGTALEYLLDRYDLNPSELVTFGDGGNDVEMLKLADHSFAMENASAEAKQAAKFTTDSNQEEGVLNAIESLLAKQA</sequence>
<evidence type="ECO:0000313" key="2">
    <source>
        <dbReference type="Proteomes" id="UP001146670"/>
    </source>
</evidence>
<keyword evidence="1" id="KW-0378">Hydrolase</keyword>
<dbReference type="PROSITE" id="PS01229">
    <property type="entry name" value="COF_2"/>
    <property type="match status" value="1"/>
</dbReference>
<reference evidence="1" key="1">
    <citation type="submission" date="2022-12" db="EMBL/GenBank/DDBJ databases">
        <title>Description and comparative metabolic analysis of Aerococcus sp. nov., isolated from the feces of a pig.</title>
        <authorList>
            <person name="Chang Y.-H."/>
        </authorList>
    </citation>
    <scope>NUCLEOTIDE SEQUENCE</scope>
    <source>
        <strain evidence="1">YH-aer222</strain>
    </source>
</reference>
<accession>A0A9X3JFA2</accession>
<dbReference type="SFLD" id="SFLDG01140">
    <property type="entry name" value="C2.B:_Phosphomannomutase_and_P"/>
    <property type="match status" value="1"/>
</dbReference>
<dbReference type="InterPro" id="IPR023214">
    <property type="entry name" value="HAD_sf"/>
</dbReference>
<dbReference type="Gene3D" id="3.40.50.1000">
    <property type="entry name" value="HAD superfamily/HAD-like"/>
    <property type="match status" value="1"/>
</dbReference>
<proteinExistence type="predicted"/>
<dbReference type="RefSeq" id="WP_268752009.1">
    <property type="nucleotide sequence ID" value="NZ_JAPRFQ010000001.1"/>
</dbReference>
<dbReference type="InterPro" id="IPR006379">
    <property type="entry name" value="HAD-SF_hydro_IIB"/>
</dbReference>
<dbReference type="SUPFAM" id="SSF56784">
    <property type="entry name" value="HAD-like"/>
    <property type="match status" value="1"/>
</dbReference>
<dbReference type="Pfam" id="PF08282">
    <property type="entry name" value="Hydrolase_3"/>
    <property type="match status" value="1"/>
</dbReference>
<dbReference type="GO" id="GO:0005829">
    <property type="term" value="C:cytosol"/>
    <property type="evidence" value="ECO:0007669"/>
    <property type="project" value="TreeGrafter"/>
</dbReference>
<dbReference type="SFLD" id="SFLDG01144">
    <property type="entry name" value="C2.B.4:_PGP_Like"/>
    <property type="match status" value="1"/>
</dbReference>
<organism evidence="1 2">
    <name type="scientific">Aerococcus kribbianus</name>
    <dbReference type="NCBI Taxonomy" id="2999064"/>
    <lineage>
        <taxon>Bacteria</taxon>
        <taxon>Bacillati</taxon>
        <taxon>Bacillota</taxon>
        <taxon>Bacilli</taxon>
        <taxon>Lactobacillales</taxon>
        <taxon>Aerococcaceae</taxon>
        <taxon>Aerococcus</taxon>
    </lineage>
</organism>
<dbReference type="CDD" id="cd07518">
    <property type="entry name" value="HAD_YbiV-Like"/>
    <property type="match status" value="1"/>
</dbReference>
<dbReference type="Gene3D" id="3.30.1240.10">
    <property type="match status" value="1"/>
</dbReference>
<dbReference type="NCBIfam" id="TIGR01484">
    <property type="entry name" value="HAD-SF-IIB"/>
    <property type="match status" value="1"/>
</dbReference>
<dbReference type="AlphaFoldDB" id="A0A9X3JFA2"/>
<comment type="caution">
    <text evidence="1">The sequence shown here is derived from an EMBL/GenBank/DDBJ whole genome shotgun (WGS) entry which is preliminary data.</text>
</comment>
<keyword evidence="2" id="KW-1185">Reference proteome</keyword>
<evidence type="ECO:0000313" key="1">
    <source>
        <dbReference type="EMBL" id="MCZ0725696.1"/>
    </source>
</evidence>
<dbReference type="PANTHER" id="PTHR10000:SF53">
    <property type="entry name" value="5-AMINO-6-(5-PHOSPHO-D-RIBITYLAMINO)URACIL PHOSPHATASE YBJI-RELATED"/>
    <property type="match status" value="1"/>
</dbReference>
<dbReference type="InterPro" id="IPR036412">
    <property type="entry name" value="HAD-like_sf"/>
</dbReference>
<gene>
    <name evidence="1" type="ORF">OW157_03810</name>
</gene>
<protein>
    <submittedName>
        <fullName evidence="1">Cof-type HAD-IIB family hydrolase</fullName>
    </submittedName>
</protein>
<dbReference type="Proteomes" id="UP001146670">
    <property type="component" value="Unassembled WGS sequence"/>
</dbReference>
<name>A0A9X3JFA2_9LACT</name>